<dbReference type="InterPro" id="IPR050834">
    <property type="entry name" value="Glycosyltransf_2"/>
</dbReference>
<accession>A0A376M7H2</accession>
<keyword evidence="2" id="KW-0328">Glycosyltransferase</keyword>
<dbReference type="InterPro" id="IPR001173">
    <property type="entry name" value="Glyco_trans_2-like"/>
</dbReference>
<feature type="domain" description="Glycosyltransferase 2-like" evidence="1">
    <location>
        <begin position="6"/>
        <end position="105"/>
    </location>
</feature>
<dbReference type="SUPFAM" id="SSF53448">
    <property type="entry name" value="Nucleotide-diphospho-sugar transferases"/>
    <property type="match status" value="1"/>
</dbReference>
<dbReference type="Pfam" id="PF00535">
    <property type="entry name" value="Glycos_transf_2"/>
    <property type="match status" value="1"/>
</dbReference>
<name>A0A376M7H2_ECOLX</name>
<dbReference type="InterPro" id="IPR029044">
    <property type="entry name" value="Nucleotide-diphossugar_trans"/>
</dbReference>
<dbReference type="GO" id="GO:0050501">
    <property type="term" value="F:hyaluronan synthase activity"/>
    <property type="evidence" value="ECO:0007669"/>
    <property type="project" value="UniProtKB-EC"/>
</dbReference>
<dbReference type="Gene3D" id="3.90.550.10">
    <property type="entry name" value="Spore Coat Polysaccharide Biosynthesis Protein SpsA, Chain A"/>
    <property type="match status" value="1"/>
</dbReference>
<organism evidence="2 3">
    <name type="scientific">Escherichia coli</name>
    <dbReference type="NCBI Taxonomy" id="562"/>
    <lineage>
        <taxon>Bacteria</taxon>
        <taxon>Pseudomonadati</taxon>
        <taxon>Pseudomonadota</taxon>
        <taxon>Gammaproteobacteria</taxon>
        <taxon>Enterobacterales</taxon>
        <taxon>Enterobacteriaceae</taxon>
        <taxon>Escherichia</taxon>
    </lineage>
</organism>
<reference evidence="2 3" key="1">
    <citation type="submission" date="2018-06" db="EMBL/GenBank/DDBJ databases">
        <authorList>
            <consortium name="Pathogen Informatics"/>
            <person name="Doyle S."/>
        </authorList>
    </citation>
    <scope>NUCLEOTIDE SEQUENCE [LARGE SCALE GENOMIC DNA]</scope>
    <source>
        <strain evidence="2 3">NCTC7927</strain>
    </source>
</reference>
<evidence type="ECO:0000313" key="3">
    <source>
        <dbReference type="Proteomes" id="UP000254043"/>
    </source>
</evidence>
<sequence length="327" mass="38114">MLNSISIIIVNYNGAQYLKNTISSCVNIFRHNGFDDFELLILDNASTDNSVDVIHDVLGGLPFVETTFIKSKVNHGFAKGCNILSKIAKREILYFLNNDTMSLDASEFIGLIRAGDFKDNSVWAFKTLNSDGTRQNNVFRYPTRSKFLVEMVLLKNKLHFLLKKMTFSTFKDNYDSSYFSGCALLISKNVFLQLNGFDEEFYFYHEECDLFIRLEQKFKKKLDKKLLNDEIIHYGGGGGIISDFSFVAYYTNLYRLYLKHGIISQRSLNFIFKFNFLIKKILYLMNIQYEYSPFAKTYKISGSERNPVEVYELQMKLMDNIKREFNK</sequence>
<dbReference type="PANTHER" id="PTHR43685">
    <property type="entry name" value="GLYCOSYLTRANSFERASE"/>
    <property type="match status" value="1"/>
</dbReference>
<keyword evidence="2" id="KW-0808">Transferase</keyword>
<dbReference type="Proteomes" id="UP000254043">
    <property type="component" value="Unassembled WGS sequence"/>
</dbReference>
<protein>
    <submittedName>
        <fullName evidence="2">Putative glycosyl transferase family protein</fullName>
        <ecNumber evidence="2">2.4.1.212</ecNumber>
    </submittedName>
</protein>
<gene>
    <name evidence="2" type="primary">hyaD_3</name>
    <name evidence="2" type="ORF">NCTC7927_02177</name>
</gene>
<evidence type="ECO:0000313" key="2">
    <source>
        <dbReference type="EMBL" id="STF93412.1"/>
    </source>
</evidence>
<dbReference type="EMBL" id="UGAK01000003">
    <property type="protein sequence ID" value="STF93412.1"/>
    <property type="molecule type" value="Genomic_DNA"/>
</dbReference>
<evidence type="ECO:0000259" key="1">
    <source>
        <dbReference type="Pfam" id="PF00535"/>
    </source>
</evidence>
<dbReference type="AlphaFoldDB" id="A0A376M7H2"/>
<dbReference type="PANTHER" id="PTHR43685:SF2">
    <property type="entry name" value="GLYCOSYLTRANSFERASE 2-LIKE DOMAIN-CONTAINING PROTEIN"/>
    <property type="match status" value="1"/>
</dbReference>
<proteinExistence type="predicted"/>
<dbReference type="EC" id="2.4.1.212" evidence="2"/>